<evidence type="ECO:0000313" key="1">
    <source>
        <dbReference type="EMBL" id="OGM49853.1"/>
    </source>
</evidence>
<accession>A0A1F8ADP9</accession>
<dbReference type="AlphaFoldDB" id="A0A1F8ADP9"/>
<dbReference type="GeneID" id="34444998"/>
<dbReference type="Proteomes" id="UP000179179">
    <property type="component" value="Unassembled WGS sequence"/>
</dbReference>
<reference evidence="1 2" key="1">
    <citation type="journal article" date="2016" name="Genome Biol. Evol.">
        <title>Draft genome sequence of an aflatoxigenic Aspergillus species, A. bombycis.</title>
        <authorList>
            <person name="Moore G.G."/>
            <person name="Mack B.M."/>
            <person name="Beltz S.B."/>
            <person name="Gilbert M.K."/>
        </authorList>
    </citation>
    <scope>NUCLEOTIDE SEQUENCE [LARGE SCALE GENOMIC DNA]</scope>
    <source>
        <strain evidence="2">NRRL 26010</strain>
    </source>
</reference>
<proteinExistence type="predicted"/>
<dbReference type="EMBL" id="LYCR01000006">
    <property type="protein sequence ID" value="OGM49853.1"/>
    <property type="molecule type" value="Genomic_DNA"/>
</dbReference>
<name>A0A1F8ADP9_9EURO</name>
<dbReference type="OrthoDB" id="4175349at2759"/>
<keyword evidence="2" id="KW-1185">Reference proteome</keyword>
<comment type="caution">
    <text evidence="1">The sequence shown here is derived from an EMBL/GenBank/DDBJ whole genome shotgun (WGS) entry which is preliminary data.</text>
</comment>
<evidence type="ECO:0000313" key="2">
    <source>
        <dbReference type="Proteomes" id="UP000179179"/>
    </source>
</evidence>
<gene>
    <name evidence="1" type="ORF">ABOM_001608</name>
</gene>
<protein>
    <submittedName>
        <fullName evidence="1">Uncharacterized protein</fullName>
    </submittedName>
</protein>
<sequence length="153" mass="17373">MKLSNVLINSLLPIFGLSHPFHLHQEKHLVRLPLPPPDNWVAGPRLFPGEVIAGFHAHIDEHDAKGWREYVNQQCEKFHDCTSTLSFSANNVGSTGGRYWFGYVFRGGPTTPDDYVRDWTARAQVKDSAAYTVSFEDGDDDGDDFLWLQRDIL</sequence>
<dbReference type="RefSeq" id="XP_022393570.1">
    <property type="nucleotide sequence ID" value="XM_022528738.1"/>
</dbReference>
<organism evidence="1 2">
    <name type="scientific">Aspergillus bombycis</name>
    <dbReference type="NCBI Taxonomy" id="109264"/>
    <lineage>
        <taxon>Eukaryota</taxon>
        <taxon>Fungi</taxon>
        <taxon>Dikarya</taxon>
        <taxon>Ascomycota</taxon>
        <taxon>Pezizomycotina</taxon>
        <taxon>Eurotiomycetes</taxon>
        <taxon>Eurotiomycetidae</taxon>
        <taxon>Eurotiales</taxon>
        <taxon>Aspergillaceae</taxon>
        <taxon>Aspergillus</taxon>
    </lineage>
</organism>